<feature type="domain" description="C2H2-type" evidence="3">
    <location>
        <begin position="300"/>
        <end position="327"/>
    </location>
</feature>
<feature type="region of interest" description="Disordered" evidence="2">
    <location>
        <begin position="165"/>
        <end position="218"/>
    </location>
</feature>
<comment type="caution">
    <text evidence="4">The sequence shown here is derived from an EMBL/GenBank/DDBJ whole genome shotgun (WGS) entry which is preliminary data.</text>
</comment>
<dbReference type="Proteomes" id="UP001642540">
    <property type="component" value="Unassembled WGS sequence"/>
</dbReference>
<evidence type="ECO:0000256" key="2">
    <source>
        <dbReference type="SAM" id="MobiDB-lite"/>
    </source>
</evidence>
<feature type="compositionally biased region" description="Acidic residues" evidence="2">
    <location>
        <begin position="175"/>
        <end position="184"/>
    </location>
</feature>
<feature type="region of interest" description="Disordered" evidence="2">
    <location>
        <begin position="321"/>
        <end position="349"/>
    </location>
</feature>
<reference evidence="4 5" key="1">
    <citation type="submission" date="2024-08" db="EMBL/GenBank/DDBJ databases">
        <authorList>
            <person name="Cucini C."/>
            <person name="Frati F."/>
        </authorList>
    </citation>
    <scope>NUCLEOTIDE SEQUENCE [LARGE SCALE GENOMIC DNA]</scope>
</reference>
<feature type="compositionally biased region" description="Low complexity" evidence="2">
    <location>
        <begin position="331"/>
        <end position="342"/>
    </location>
</feature>
<dbReference type="PROSITE" id="PS50157">
    <property type="entry name" value="ZINC_FINGER_C2H2_2"/>
    <property type="match status" value="1"/>
</dbReference>
<sequence>MFHKNETNNAIGKAIPGSSASTSSKRTVAASQPKEKCIFCPNDVLLSQEQTISSDQVEIVLNNVIKNTGIRNEILSRYRCASTFFPFCGNCGPFMVRMWKPTQVLEEEKLKLEDIYEEFWVSVYNGNTSKSSAINPSSSFVALAEEEEPSALRDLQLEGPENKFLGKSQHQNAHDDDDEDDDGDIINNPEQQRPSPEGMETEDDGNSVDPGMVAHNNDPAFSRLMWNEDAETGALSRIQIKQERNTATSEELGEDDVYSEDGNMNMEMEADNLHVDNQEPSGNRIIMLRGQERDPSQYPFLCHHCGWLFATNCNLMRHMTIHTPRPPSPSPSTARRSSPRLRQSGGTEAAVAGLNVPVVRQTRAQLAAGTTVVKHRRSARLSTKT</sequence>
<feature type="region of interest" description="Disordered" evidence="2">
    <location>
        <begin position="1"/>
        <end position="26"/>
    </location>
</feature>
<evidence type="ECO:0000313" key="4">
    <source>
        <dbReference type="EMBL" id="CAL8119350.1"/>
    </source>
</evidence>
<dbReference type="EMBL" id="CAXLJM020000058">
    <property type="protein sequence ID" value="CAL8119350.1"/>
    <property type="molecule type" value="Genomic_DNA"/>
</dbReference>
<gene>
    <name evidence="4" type="ORF">ODALV1_LOCUS18512</name>
</gene>
<accession>A0ABP1R3Z0</accession>
<keyword evidence="1" id="KW-0479">Metal-binding</keyword>
<dbReference type="InterPro" id="IPR013087">
    <property type="entry name" value="Znf_C2H2_type"/>
</dbReference>
<dbReference type="PROSITE" id="PS00028">
    <property type="entry name" value="ZINC_FINGER_C2H2_1"/>
    <property type="match status" value="1"/>
</dbReference>
<proteinExistence type="predicted"/>
<name>A0ABP1R3Z0_9HEXA</name>
<dbReference type="InterPro" id="IPR036236">
    <property type="entry name" value="Znf_C2H2_sf"/>
</dbReference>
<protein>
    <recommendedName>
        <fullName evidence="3">C2H2-type domain-containing protein</fullName>
    </recommendedName>
</protein>
<dbReference type="Gene3D" id="3.30.160.60">
    <property type="entry name" value="Classic Zinc Finger"/>
    <property type="match status" value="1"/>
</dbReference>
<organism evidence="4 5">
    <name type="scientific">Orchesella dallaii</name>
    <dbReference type="NCBI Taxonomy" id="48710"/>
    <lineage>
        <taxon>Eukaryota</taxon>
        <taxon>Metazoa</taxon>
        <taxon>Ecdysozoa</taxon>
        <taxon>Arthropoda</taxon>
        <taxon>Hexapoda</taxon>
        <taxon>Collembola</taxon>
        <taxon>Entomobryomorpha</taxon>
        <taxon>Entomobryoidea</taxon>
        <taxon>Orchesellidae</taxon>
        <taxon>Orchesellinae</taxon>
        <taxon>Orchesella</taxon>
    </lineage>
</organism>
<evidence type="ECO:0000313" key="5">
    <source>
        <dbReference type="Proteomes" id="UP001642540"/>
    </source>
</evidence>
<keyword evidence="5" id="KW-1185">Reference proteome</keyword>
<keyword evidence="1" id="KW-0863">Zinc-finger</keyword>
<dbReference type="SUPFAM" id="SSF57667">
    <property type="entry name" value="beta-beta-alpha zinc fingers"/>
    <property type="match status" value="1"/>
</dbReference>
<evidence type="ECO:0000256" key="1">
    <source>
        <dbReference type="PROSITE-ProRule" id="PRU00042"/>
    </source>
</evidence>
<evidence type="ECO:0000259" key="3">
    <source>
        <dbReference type="PROSITE" id="PS50157"/>
    </source>
</evidence>
<keyword evidence="1" id="KW-0862">Zinc</keyword>